<reference evidence="1" key="1">
    <citation type="submission" date="2020-07" db="EMBL/GenBank/DDBJ databases">
        <title>Clarias magur genome sequencing, assembly and annotation.</title>
        <authorList>
            <person name="Kushwaha B."/>
            <person name="Kumar R."/>
            <person name="Das P."/>
            <person name="Joshi C.G."/>
            <person name="Kumar D."/>
            <person name="Nagpure N.S."/>
            <person name="Pandey M."/>
            <person name="Agarwal S."/>
            <person name="Srivastava S."/>
            <person name="Singh M."/>
            <person name="Sahoo L."/>
            <person name="Jayasankar P."/>
            <person name="Meher P.K."/>
            <person name="Koringa P.G."/>
            <person name="Iquebal M.A."/>
            <person name="Das S.P."/>
            <person name="Bit A."/>
            <person name="Patnaik S."/>
            <person name="Patel N."/>
            <person name="Shah T.M."/>
            <person name="Hinsu A."/>
            <person name="Jena J.K."/>
        </authorList>
    </citation>
    <scope>NUCLEOTIDE SEQUENCE</scope>
    <source>
        <strain evidence="1">CIFAMagur01</strain>
        <tissue evidence="1">Testis</tissue>
    </source>
</reference>
<accession>A0A8J4UMD9</accession>
<feature type="non-terminal residue" evidence="1">
    <location>
        <position position="185"/>
    </location>
</feature>
<name>A0A8J4UMD9_CLAMG</name>
<gene>
    <name evidence="1" type="primary">mtmr3</name>
    <name evidence="1" type="ORF">DAT39_004963</name>
</gene>
<comment type="caution">
    <text evidence="1">The sequence shown here is derived from an EMBL/GenBank/DDBJ whole genome shotgun (WGS) entry which is preliminary data.</text>
</comment>
<keyword evidence="2" id="KW-1185">Reference proteome</keyword>
<dbReference type="Proteomes" id="UP000727407">
    <property type="component" value="Unassembled WGS sequence"/>
</dbReference>
<evidence type="ECO:0000313" key="1">
    <source>
        <dbReference type="EMBL" id="KAF5905349.1"/>
    </source>
</evidence>
<evidence type="ECO:0000313" key="2">
    <source>
        <dbReference type="Proteomes" id="UP000727407"/>
    </source>
</evidence>
<dbReference type="EMBL" id="QNUK01000046">
    <property type="protein sequence ID" value="KAF5905349.1"/>
    <property type="molecule type" value="Genomic_DNA"/>
</dbReference>
<organism evidence="1 2">
    <name type="scientific">Clarias magur</name>
    <name type="common">Asian catfish</name>
    <name type="synonym">Macropteronotus magur</name>
    <dbReference type="NCBI Taxonomy" id="1594786"/>
    <lineage>
        <taxon>Eukaryota</taxon>
        <taxon>Metazoa</taxon>
        <taxon>Chordata</taxon>
        <taxon>Craniata</taxon>
        <taxon>Vertebrata</taxon>
        <taxon>Euteleostomi</taxon>
        <taxon>Actinopterygii</taxon>
        <taxon>Neopterygii</taxon>
        <taxon>Teleostei</taxon>
        <taxon>Ostariophysi</taxon>
        <taxon>Siluriformes</taxon>
        <taxon>Clariidae</taxon>
        <taxon>Clarias</taxon>
    </lineage>
</organism>
<protein>
    <submittedName>
        <fullName evidence="1">Myotubularin-related protein 3 isoform X1</fullName>
    </submittedName>
</protein>
<dbReference type="AlphaFoldDB" id="A0A8J4UMD9"/>
<sequence>MFENLECCRPNWGSDSFQSKANNNSIVQGYVVCFLVGGGGKTAESGGNPIQSDLPKQAPCSGGGEATELHGEFTKYVGRAEDAVIVMYNFHLSVKFKESIVNVTWHLQVSGCQRQEWLKRLSLVARPPSQLEELFAFAFHAWSMDFYSSEKAQHNELCMPDFFNRILTVSKQCNMEIIKESMKGA</sequence>
<proteinExistence type="predicted"/>
<dbReference type="OrthoDB" id="8689195at2759"/>